<feature type="non-terminal residue" evidence="2">
    <location>
        <position position="1"/>
    </location>
</feature>
<feature type="region of interest" description="Disordered" evidence="1">
    <location>
        <begin position="1"/>
        <end position="86"/>
    </location>
</feature>
<proteinExistence type="predicted"/>
<evidence type="ECO:0000313" key="2">
    <source>
        <dbReference type="EMBL" id="CAA9394816.1"/>
    </source>
</evidence>
<reference evidence="2" key="1">
    <citation type="submission" date="2020-02" db="EMBL/GenBank/DDBJ databases">
        <authorList>
            <person name="Meier V. D."/>
        </authorList>
    </citation>
    <scope>NUCLEOTIDE SEQUENCE</scope>
    <source>
        <strain evidence="2">AVDCRST_MAG64</strain>
    </source>
</reference>
<accession>A0A6J4NRB6</accession>
<gene>
    <name evidence="2" type="ORF">AVDCRST_MAG64-1374</name>
</gene>
<dbReference type="EMBL" id="CADCUQ010000315">
    <property type="protein sequence ID" value="CAA9394816.1"/>
    <property type="molecule type" value="Genomic_DNA"/>
</dbReference>
<dbReference type="AlphaFoldDB" id="A0A6J4NRB6"/>
<feature type="compositionally biased region" description="Low complexity" evidence="1">
    <location>
        <begin position="1"/>
        <end position="24"/>
    </location>
</feature>
<organism evidence="2">
    <name type="scientific">uncultured Phycisphaerae bacterium</name>
    <dbReference type="NCBI Taxonomy" id="904963"/>
    <lineage>
        <taxon>Bacteria</taxon>
        <taxon>Pseudomonadati</taxon>
        <taxon>Planctomycetota</taxon>
        <taxon>Phycisphaerae</taxon>
        <taxon>environmental samples</taxon>
    </lineage>
</organism>
<name>A0A6J4NRB6_9BACT</name>
<feature type="compositionally biased region" description="Low complexity" evidence="1">
    <location>
        <begin position="32"/>
        <end position="47"/>
    </location>
</feature>
<feature type="compositionally biased region" description="Basic residues" evidence="1">
    <location>
        <begin position="48"/>
        <end position="58"/>
    </location>
</feature>
<protein>
    <submittedName>
        <fullName evidence="2">Uncharacterized protein</fullName>
    </submittedName>
</protein>
<evidence type="ECO:0000256" key="1">
    <source>
        <dbReference type="SAM" id="MobiDB-lite"/>
    </source>
</evidence>
<sequence length="86" mass="9128">WAGRCSSSSWCSSCRSRPWRGSSGTPSARCQSPRTSRATTAAPSARRTSPRPARRGRAAARTAIPPRRRPPGCASGSRRAPAPRPA</sequence>
<feature type="non-terminal residue" evidence="2">
    <location>
        <position position="86"/>
    </location>
</feature>